<keyword evidence="1" id="KW-0805">Transcription regulation</keyword>
<dbReference type="Pfam" id="PF21943">
    <property type="entry name" value="TetR_C_46"/>
    <property type="match status" value="1"/>
</dbReference>
<dbReference type="PROSITE" id="PS50977">
    <property type="entry name" value="HTH_TETR_2"/>
    <property type="match status" value="1"/>
</dbReference>
<keyword evidence="8" id="KW-1185">Reference proteome</keyword>
<sequence length="237" mass="26374">MEIAQRAGSGRKRMSRAEREQQILGIAEEVFAERGYQAAAMDDIAQRVGLSKPMLYEYFGSKEGLLLACLERAKRELLECTSAAAASAESPEQLLHDGLLAFFRFGEDHKQSWALLRNESAVPGMELDTELEGIRRQQVGFTSDMLRMSLPETDEYRMEAFAEAIIGACERMALWRENHPEVTPEMATEHLMALIGPSLSGEARSFSEPASSEQTSVTWEPLGRTTRSPESSSHDQG</sequence>
<keyword evidence="2 4" id="KW-0238">DNA-binding</keyword>
<dbReference type="InterPro" id="IPR001647">
    <property type="entry name" value="HTH_TetR"/>
</dbReference>
<dbReference type="PANTHER" id="PTHR30055:SF158">
    <property type="entry name" value="POSSIBLE TRANSCRIPTIONAL REGULATORY PROTEIN (PROBABLY TETR-FAMILY)"/>
    <property type="match status" value="1"/>
</dbReference>
<dbReference type="RefSeq" id="WP_245780047.1">
    <property type="nucleotide sequence ID" value="NZ_FPAT01000003.1"/>
</dbReference>
<dbReference type="PANTHER" id="PTHR30055">
    <property type="entry name" value="HTH-TYPE TRANSCRIPTIONAL REGULATOR RUTR"/>
    <property type="match status" value="1"/>
</dbReference>
<dbReference type="FunFam" id="1.10.10.60:FF:000141">
    <property type="entry name" value="TetR family transcriptional regulator"/>
    <property type="match status" value="1"/>
</dbReference>
<evidence type="ECO:0000256" key="4">
    <source>
        <dbReference type="PROSITE-ProRule" id="PRU00335"/>
    </source>
</evidence>
<evidence type="ECO:0000256" key="5">
    <source>
        <dbReference type="SAM" id="MobiDB-lite"/>
    </source>
</evidence>
<dbReference type="Proteomes" id="UP000199165">
    <property type="component" value="Unassembled WGS sequence"/>
</dbReference>
<evidence type="ECO:0000256" key="2">
    <source>
        <dbReference type="ARBA" id="ARBA00023125"/>
    </source>
</evidence>
<accession>A0A1I6YYD3</accession>
<proteinExistence type="predicted"/>
<evidence type="ECO:0000256" key="3">
    <source>
        <dbReference type="ARBA" id="ARBA00023163"/>
    </source>
</evidence>
<dbReference type="GO" id="GO:0003700">
    <property type="term" value="F:DNA-binding transcription factor activity"/>
    <property type="evidence" value="ECO:0007669"/>
    <property type="project" value="TreeGrafter"/>
</dbReference>
<evidence type="ECO:0000313" key="8">
    <source>
        <dbReference type="Proteomes" id="UP000199165"/>
    </source>
</evidence>
<gene>
    <name evidence="7" type="ORF">SAMN04487904_103385</name>
</gene>
<name>A0A1I6YYD3_9ACTN</name>
<keyword evidence="3" id="KW-0804">Transcription</keyword>
<dbReference type="EMBL" id="FPAT01000003">
    <property type="protein sequence ID" value="SFT55469.1"/>
    <property type="molecule type" value="Genomic_DNA"/>
</dbReference>
<evidence type="ECO:0000256" key="1">
    <source>
        <dbReference type="ARBA" id="ARBA00023015"/>
    </source>
</evidence>
<feature type="domain" description="HTH tetR-type" evidence="6">
    <location>
        <begin position="17"/>
        <end position="77"/>
    </location>
</feature>
<dbReference type="AlphaFoldDB" id="A0A1I6YYD3"/>
<dbReference type="InterPro" id="IPR009057">
    <property type="entry name" value="Homeodomain-like_sf"/>
</dbReference>
<dbReference type="SUPFAM" id="SSF46689">
    <property type="entry name" value="Homeodomain-like"/>
    <property type="match status" value="1"/>
</dbReference>
<organism evidence="7 8">
    <name type="scientific">Actinopolyspora righensis</name>
    <dbReference type="NCBI Taxonomy" id="995060"/>
    <lineage>
        <taxon>Bacteria</taxon>
        <taxon>Bacillati</taxon>
        <taxon>Actinomycetota</taxon>
        <taxon>Actinomycetes</taxon>
        <taxon>Actinopolysporales</taxon>
        <taxon>Actinopolysporaceae</taxon>
        <taxon>Actinopolyspora</taxon>
        <taxon>Actinopolyspora alba group</taxon>
    </lineage>
</organism>
<feature type="region of interest" description="Disordered" evidence="5">
    <location>
        <begin position="201"/>
        <end position="237"/>
    </location>
</feature>
<evidence type="ECO:0000259" key="6">
    <source>
        <dbReference type="PROSITE" id="PS50977"/>
    </source>
</evidence>
<dbReference type="GO" id="GO:0045892">
    <property type="term" value="P:negative regulation of DNA-templated transcription"/>
    <property type="evidence" value="ECO:0007669"/>
    <property type="project" value="UniProtKB-ARBA"/>
</dbReference>
<dbReference type="Pfam" id="PF00440">
    <property type="entry name" value="TetR_N"/>
    <property type="match status" value="1"/>
</dbReference>
<dbReference type="STRING" id="995060.SAMN04487904_103385"/>
<feature type="DNA-binding region" description="H-T-H motif" evidence="4">
    <location>
        <begin position="40"/>
        <end position="59"/>
    </location>
</feature>
<dbReference type="PRINTS" id="PR00455">
    <property type="entry name" value="HTHTETR"/>
</dbReference>
<dbReference type="Gene3D" id="1.10.357.10">
    <property type="entry name" value="Tetracycline Repressor, domain 2"/>
    <property type="match status" value="1"/>
</dbReference>
<evidence type="ECO:0000313" key="7">
    <source>
        <dbReference type="EMBL" id="SFT55469.1"/>
    </source>
</evidence>
<protein>
    <submittedName>
        <fullName evidence="7">Transcriptional regulator, TetR family</fullName>
    </submittedName>
</protein>
<feature type="compositionally biased region" description="Polar residues" evidence="5">
    <location>
        <begin position="208"/>
        <end position="218"/>
    </location>
</feature>
<dbReference type="InterPro" id="IPR054129">
    <property type="entry name" value="DesT_TetR_C"/>
</dbReference>
<reference evidence="8" key="1">
    <citation type="submission" date="2016-10" db="EMBL/GenBank/DDBJ databases">
        <authorList>
            <person name="Varghese N."/>
            <person name="Submissions S."/>
        </authorList>
    </citation>
    <scope>NUCLEOTIDE SEQUENCE [LARGE SCALE GENOMIC DNA]</scope>
    <source>
        <strain evidence="8">DSM 45501</strain>
    </source>
</reference>
<dbReference type="InterPro" id="IPR050109">
    <property type="entry name" value="HTH-type_TetR-like_transc_reg"/>
</dbReference>
<dbReference type="GO" id="GO:0000976">
    <property type="term" value="F:transcription cis-regulatory region binding"/>
    <property type="evidence" value="ECO:0007669"/>
    <property type="project" value="TreeGrafter"/>
</dbReference>